<keyword evidence="1" id="KW-1133">Transmembrane helix</keyword>
<dbReference type="Pfam" id="PF12158">
    <property type="entry name" value="DUF3592"/>
    <property type="match status" value="1"/>
</dbReference>
<protein>
    <submittedName>
        <fullName evidence="3">DUF3592 domain-containing protein</fullName>
    </submittedName>
</protein>
<keyword evidence="4" id="KW-1185">Reference proteome</keyword>
<evidence type="ECO:0000313" key="3">
    <source>
        <dbReference type="EMBL" id="TDD87331.1"/>
    </source>
</evidence>
<dbReference type="InterPro" id="IPR021994">
    <property type="entry name" value="DUF3592"/>
</dbReference>
<dbReference type="OrthoDB" id="3483478at2"/>
<feature type="domain" description="DUF3592" evidence="2">
    <location>
        <begin position="44"/>
        <end position="110"/>
    </location>
</feature>
<comment type="caution">
    <text evidence="3">The sequence shown here is derived from an EMBL/GenBank/DDBJ whole genome shotgun (WGS) entry which is preliminary data.</text>
</comment>
<evidence type="ECO:0000313" key="4">
    <source>
        <dbReference type="Proteomes" id="UP000295578"/>
    </source>
</evidence>
<gene>
    <name evidence="3" type="ORF">E1293_07950</name>
</gene>
<dbReference type="EMBL" id="SMKY01000024">
    <property type="protein sequence ID" value="TDD87331.1"/>
    <property type="molecule type" value="Genomic_DNA"/>
</dbReference>
<feature type="transmembrane region" description="Helical" evidence="1">
    <location>
        <begin position="15"/>
        <end position="33"/>
    </location>
</feature>
<reference evidence="3 4" key="1">
    <citation type="submission" date="2019-03" db="EMBL/GenBank/DDBJ databases">
        <title>Draft genome sequences of novel Actinobacteria.</title>
        <authorList>
            <person name="Sahin N."/>
            <person name="Ay H."/>
            <person name="Saygin H."/>
        </authorList>
    </citation>
    <scope>NUCLEOTIDE SEQUENCE [LARGE SCALE GENOMIC DNA]</scope>
    <source>
        <strain evidence="3 4">DSM 45941</strain>
    </source>
</reference>
<proteinExistence type="predicted"/>
<name>A0A4R5BKX8_9ACTN</name>
<evidence type="ECO:0000256" key="1">
    <source>
        <dbReference type="SAM" id="Phobius"/>
    </source>
</evidence>
<evidence type="ECO:0000259" key="2">
    <source>
        <dbReference type="Pfam" id="PF12158"/>
    </source>
</evidence>
<feature type="transmembrane region" description="Helical" evidence="1">
    <location>
        <begin position="118"/>
        <end position="140"/>
    </location>
</feature>
<dbReference type="Proteomes" id="UP000295578">
    <property type="component" value="Unassembled WGS sequence"/>
</dbReference>
<sequence length="146" mass="15327">MGPQGPGGFVDETSFLAAFGACLILAGVVLLVRSRLFRARAVRVSGRITKLDVIVVENGANVREATVEFTTEDGREITTKGGDIGSRRLRAGSPVKVLYHPGKPTVAYVEGISMRGGWVGGVLIGFGVCNLLALVLILLFGPEGAM</sequence>
<keyword evidence="1" id="KW-0812">Transmembrane</keyword>
<dbReference type="AlphaFoldDB" id="A0A4R5BKX8"/>
<keyword evidence="1" id="KW-0472">Membrane</keyword>
<organism evidence="3 4">
    <name type="scientific">Actinomadura darangshiensis</name>
    <dbReference type="NCBI Taxonomy" id="705336"/>
    <lineage>
        <taxon>Bacteria</taxon>
        <taxon>Bacillati</taxon>
        <taxon>Actinomycetota</taxon>
        <taxon>Actinomycetes</taxon>
        <taxon>Streptosporangiales</taxon>
        <taxon>Thermomonosporaceae</taxon>
        <taxon>Actinomadura</taxon>
    </lineage>
</organism>
<accession>A0A4R5BKX8</accession>